<comment type="caution">
    <text evidence="5">The sequence shown here is derived from an EMBL/GenBank/DDBJ whole genome shotgun (WGS) entry which is preliminary data.</text>
</comment>
<evidence type="ECO:0000313" key="6">
    <source>
        <dbReference type="Proteomes" id="UP001174936"/>
    </source>
</evidence>
<feature type="compositionally biased region" description="Acidic residues" evidence="4">
    <location>
        <begin position="840"/>
        <end position="850"/>
    </location>
</feature>
<keyword evidence="2" id="KW-0547">Nucleotide-binding</keyword>
<dbReference type="AlphaFoldDB" id="A0AA40CIF0"/>
<evidence type="ECO:0000256" key="1">
    <source>
        <dbReference type="ARBA" id="ARBA00007756"/>
    </source>
</evidence>
<organism evidence="5 6">
    <name type="scientific">Cercophora newfieldiana</name>
    <dbReference type="NCBI Taxonomy" id="92897"/>
    <lineage>
        <taxon>Eukaryota</taxon>
        <taxon>Fungi</taxon>
        <taxon>Dikarya</taxon>
        <taxon>Ascomycota</taxon>
        <taxon>Pezizomycotina</taxon>
        <taxon>Sordariomycetes</taxon>
        <taxon>Sordariomycetidae</taxon>
        <taxon>Sordariales</taxon>
        <taxon>Lasiosphaeriaceae</taxon>
        <taxon>Cercophora</taxon>
    </lineage>
</organism>
<dbReference type="GO" id="GO:0005525">
    <property type="term" value="F:GTP binding"/>
    <property type="evidence" value="ECO:0007669"/>
    <property type="project" value="UniProtKB-KW"/>
</dbReference>
<comment type="similarity">
    <text evidence="1">Belongs to the GTR/RAG GTP-binding protein family.</text>
</comment>
<dbReference type="InterPro" id="IPR006762">
    <property type="entry name" value="Gtr1_RagA"/>
</dbReference>
<evidence type="ECO:0000313" key="5">
    <source>
        <dbReference type="EMBL" id="KAK0639515.1"/>
    </source>
</evidence>
<dbReference type="SUPFAM" id="SSF52540">
    <property type="entry name" value="P-loop containing nucleoside triphosphate hydrolases"/>
    <property type="match status" value="1"/>
</dbReference>
<dbReference type="Pfam" id="PF04670">
    <property type="entry name" value="Gtr1_RagA"/>
    <property type="match status" value="1"/>
</dbReference>
<proteinExistence type="inferred from homology"/>
<dbReference type="Proteomes" id="UP001174936">
    <property type="component" value="Unassembled WGS sequence"/>
</dbReference>
<keyword evidence="6" id="KW-1185">Reference proteome</keyword>
<dbReference type="Gene3D" id="3.40.50.300">
    <property type="entry name" value="P-loop containing nucleotide triphosphate hydrolases"/>
    <property type="match status" value="1"/>
</dbReference>
<dbReference type="InterPro" id="IPR027417">
    <property type="entry name" value="P-loop_NTPase"/>
</dbReference>
<keyword evidence="3" id="KW-0342">GTP-binding</keyword>
<feature type="compositionally biased region" description="Acidic residues" evidence="4">
    <location>
        <begin position="799"/>
        <end position="825"/>
    </location>
</feature>
<gene>
    <name evidence="5" type="ORF">B0T16DRAFT_463180</name>
</gene>
<evidence type="ECO:0000256" key="2">
    <source>
        <dbReference type="ARBA" id="ARBA00022741"/>
    </source>
</evidence>
<name>A0AA40CIF0_9PEZI</name>
<feature type="region of interest" description="Disordered" evidence="4">
    <location>
        <begin position="796"/>
        <end position="850"/>
    </location>
</feature>
<accession>A0AA40CIF0</accession>
<evidence type="ECO:0000256" key="3">
    <source>
        <dbReference type="ARBA" id="ARBA00023134"/>
    </source>
</evidence>
<protein>
    <submittedName>
        <fullName evidence="5">Uncharacterized protein</fullName>
    </submittedName>
</protein>
<reference evidence="5" key="1">
    <citation type="submission" date="2023-06" db="EMBL/GenBank/DDBJ databases">
        <title>Genome-scale phylogeny and comparative genomics of the fungal order Sordariales.</title>
        <authorList>
            <consortium name="Lawrence Berkeley National Laboratory"/>
            <person name="Hensen N."/>
            <person name="Bonometti L."/>
            <person name="Westerberg I."/>
            <person name="Brannstrom I.O."/>
            <person name="Guillou S."/>
            <person name="Cros-Aarteil S."/>
            <person name="Calhoun S."/>
            <person name="Haridas S."/>
            <person name="Kuo A."/>
            <person name="Mondo S."/>
            <person name="Pangilinan J."/>
            <person name="Riley R."/>
            <person name="Labutti K."/>
            <person name="Andreopoulos B."/>
            <person name="Lipzen A."/>
            <person name="Chen C."/>
            <person name="Yanf M."/>
            <person name="Daum C."/>
            <person name="Ng V."/>
            <person name="Clum A."/>
            <person name="Steindorff A."/>
            <person name="Ohm R."/>
            <person name="Martin F."/>
            <person name="Silar P."/>
            <person name="Natvig D."/>
            <person name="Lalanne C."/>
            <person name="Gautier V."/>
            <person name="Ament-Velasquez S.L."/>
            <person name="Kruys A."/>
            <person name="Hutchinson M.I."/>
            <person name="Powell A.J."/>
            <person name="Barry K."/>
            <person name="Miller A.N."/>
            <person name="Grigoriev I.V."/>
            <person name="Debuchy R."/>
            <person name="Gladieux P."/>
            <person name="Thoren M.H."/>
            <person name="Johannesson H."/>
        </authorList>
    </citation>
    <scope>NUCLEOTIDE SEQUENCE</scope>
    <source>
        <strain evidence="5">SMH2532-1</strain>
    </source>
</reference>
<dbReference type="EMBL" id="JAULSV010000007">
    <property type="protein sequence ID" value="KAK0639515.1"/>
    <property type="molecule type" value="Genomic_DNA"/>
</dbReference>
<dbReference type="CDD" id="cd00882">
    <property type="entry name" value="Ras_like_GTPase"/>
    <property type="match status" value="1"/>
</dbReference>
<sequence length="850" mass="95441">MPLQSVIGDLFGGGTEYPVFLCGLLGAGKSALMNGWNSHPSLETNAPREAPWFNTLTVRPPGRGKVTFRDVAGLARVESWAYKDLRLTTGQAGLLFVHDANDSRIDESLELLRHLVEDVLLQHGGRGVWVLINKMDLIAASERLKVFNDLETRFGFELCKYGSAFRWHVLPLPEFSAKASGEAREVFELLAKELSLAPATSPQEMSAKTKTIESTPANTNVSGQVETDFVGIEMDDEELKQWWSCFLHGEIKAPWKHVDYLRAVFLTILEPENEERGILEIAADVATKVHSFKQRFVSFSLPLESRTKTVFWVYHVKMAMDSYADLLSGRRTCPPTHFALVLEHMPELRDEKLPSSYFSSDMLGSKYPEKFWMLPDLRALTEPPQKPTKRITLAAQGDPERLLRFAFAVVQRYLRKDSKRRRSWFIDLGFATLEQQTIRLRIQDPSIPAYSLTQIYFYVQMVHLALSQLQTNGTAQDGVQHMSYPVFRDLFQLSPTLWTKYYSHTKWFSLEARVNFLPPDLQSSLPNSLDNLPLKNRTIPPNDPYHARGLLPELPSLDILNFHLAVLLEDVKSLPNPLPASSVTSHPALLSYIHTHILSPRRFHSTPSYITPHLTLLSKSTPYPLHHLTFWTTQSLHALHSTRLPSLTDTSPTTTPWKPSGPDPTTGAWTRYHNCPCHHGLAMSPQSGPSAVNYPSDYPYEHPPQQRHACLCHRGLEIDHDQFAALCGEAYARRELAEKRSRGLVAGPSTLGKDPWENFMRFNPALAWEGFSGVWYSPGAWEGGTEADRRGVEGVEGFEFGEGDGSEEGEEGEEGEGDGDGDVADELGKLGVAEGVKTGDEEDEDWEVVA</sequence>
<evidence type="ECO:0000256" key="4">
    <source>
        <dbReference type="SAM" id="MobiDB-lite"/>
    </source>
</evidence>